<dbReference type="Proteomes" id="UP000823388">
    <property type="component" value="Chromosome 4K"/>
</dbReference>
<dbReference type="EMBL" id="CM029043">
    <property type="protein sequence ID" value="KAG2610763.1"/>
    <property type="molecule type" value="Genomic_DNA"/>
</dbReference>
<proteinExistence type="predicted"/>
<dbReference type="AlphaFoldDB" id="A0A8T0TP12"/>
<comment type="caution">
    <text evidence="1">The sequence shown here is derived from an EMBL/GenBank/DDBJ whole genome shotgun (WGS) entry which is preliminary data.</text>
</comment>
<accession>A0A8T0TP12</accession>
<evidence type="ECO:0000313" key="1">
    <source>
        <dbReference type="EMBL" id="KAG2610763.1"/>
    </source>
</evidence>
<organism evidence="1 2">
    <name type="scientific">Panicum virgatum</name>
    <name type="common">Blackwell switchgrass</name>
    <dbReference type="NCBI Taxonomy" id="38727"/>
    <lineage>
        <taxon>Eukaryota</taxon>
        <taxon>Viridiplantae</taxon>
        <taxon>Streptophyta</taxon>
        <taxon>Embryophyta</taxon>
        <taxon>Tracheophyta</taxon>
        <taxon>Spermatophyta</taxon>
        <taxon>Magnoliopsida</taxon>
        <taxon>Liliopsida</taxon>
        <taxon>Poales</taxon>
        <taxon>Poaceae</taxon>
        <taxon>PACMAD clade</taxon>
        <taxon>Panicoideae</taxon>
        <taxon>Panicodae</taxon>
        <taxon>Paniceae</taxon>
        <taxon>Panicinae</taxon>
        <taxon>Panicum</taxon>
        <taxon>Panicum sect. Hiantes</taxon>
    </lineage>
</organism>
<evidence type="ECO:0000313" key="2">
    <source>
        <dbReference type="Proteomes" id="UP000823388"/>
    </source>
</evidence>
<sequence>MSHGRVESLLRYNYQVPSLGNCMMKLSTEAGLMAIIPRAFGSAEDTHFAICHGFWSLAASNYHQLLFLQVLLILCYNLPRSLLMFVVLPRRLNYVLQPSGHLTVSVFSGSVLRPYPLLNEPGSDLTGVVEGFGAGK</sequence>
<gene>
    <name evidence="1" type="ORF">PVAP13_4KG219503</name>
</gene>
<keyword evidence="2" id="KW-1185">Reference proteome</keyword>
<reference evidence="1" key="1">
    <citation type="submission" date="2020-05" db="EMBL/GenBank/DDBJ databases">
        <title>WGS assembly of Panicum virgatum.</title>
        <authorList>
            <person name="Lovell J.T."/>
            <person name="Jenkins J."/>
            <person name="Shu S."/>
            <person name="Juenger T.E."/>
            <person name="Schmutz J."/>
        </authorList>
    </citation>
    <scope>NUCLEOTIDE SEQUENCE</scope>
    <source>
        <strain evidence="1">AP13</strain>
    </source>
</reference>
<name>A0A8T0TP12_PANVG</name>
<protein>
    <submittedName>
        <fullName evidence="1">Uncharacterized protein</fullName>
    </submittedName>
</protein>